<dbReference type="InterPro" id="IPR015797">
    <property type="entry name" value="NUDIX_hydrolase-like_dom_sf"/>
</dbReference>
<evidence type="ECO:0000256" key="7">
    <source>
        <dbReference type="ARBA" id="ARBA00035190"/>
    </source>
</evidence>
<dbReference type="PANTHER" id="PTHR13124">
    <property type="entry name" value="39S RIBOSOMAL PROTEIN L46, MITOCHONDRIAL PRECURSOR-RELATED"/>
    <property type="match status" value="1"/>
</dbReference>
<comment type="similarity">
    <text evidence="2">Belongs to the mitochondrion-specific ribosomal protein mL46 family.</text>
</comment>
<sequence length="272" mass="31191">MIKNALRILQTPSTSSVHFRNLSKAPSASPSKPEKWDLLTAICVERKPALTPPLTDLEKEYKQYLQEVEYERSLKSDHEMKLEAEKKVLESLKAGETIEDLDVNLKQTAQDFADACVEELAQFKPADRLTEADRRNDLKSLQRKLDKHLVLVVQQRIGKEKHFLLPQGLRQDGESLRQTAERVLKENCGSDIQARIYGNAPCGFYKYKYPKDVRGGGSGGAVGAKVFFYFARYLNGRLPEKDVDYKWLDRKELYKTLPAPYNRSVSEFLFDE</sequence>
<keyword evidence="3" id="KW-0809">Transit peptide</keyword>
<dbReference type="InterPro" id="IPR021757">
    <property type="entry name" value="Ribosomal_mL46_N"/>
</dbReference>
<dbReference type="CDD" id="cd04661">
    <property type="entry name" value="NUDIX_MRP_L46"/>
    <property type="match status" value="1"/>
</dbReference>
<keyword evidence="4" id="KW-0689">Ribosomal protein</keyword>
<keyword evidence="11" id="KW-1185">Reference proteome</keyword>
<dbReference type="SUPFAM" id="SSF55811">
    <property type="entry name" value="Nudix"/>
    <property type="match status" value="1"/>
</dbReference>
<dbReference type="InterPro" id="IPR033650">
    <property type="entry name" value="Ribosomal_mL46_NUDIX"/>
</dbReference>
<dbReference type="InterPro" id="IPR040008">
    <property type="entry name" value="Ribosomal_mL46"/>
</dbReference>
<evidence type="ECO:0000256" key="1">
    <source>
        <dbReference type="ARBA" id="ARBA00004173"/>
    </source>
</evidence>
<dbReference type="Proteomes" id="UP001159042">
    <property type="component" value="Unassembled WGS sequence"/>
</dbReference>
<dbReference type="InterPro" id="IPR000086">
    <property type="entry name" value="NUDIX_hydrolase_dom"/>
</dbReference>
<dbReference type="FunFam" id="3.90.79.10:FF:000018">
    <property type="entry name" value="39S ribosomal protein L46, mitochondrial"/>
    <property type="match status" value="1"/>
</dbReference>
<evidence type="ECO:0000259" key="9">
    <source>
        <dbReference type="PROSITE" id="PS51462"/>
    </source>
</evidence>
<keyword evidence="6" id="KW-0687">Ribonucleoprotein</keyword>
<evidence type="ECO:0000313" key="11">
    <source>
        <dbReference type="Proteomes" id="UP001159042"/>
    </source>
</evidence>
<proteinExistence type="inferred from homology"/>
<accession>A0AAV8VSV7</accession>
<comment type="caution">
    <text evidence="10">The sequence shown here is derived from an EMBL/GenBank/DDBJ whole genome shotgun (WGS) entry which is preliminary data.</text>
</comment>
<name>A0AAV8VSV7_9CUCU</name>
<evidence type="ECO:0000256" key="2">
    <source>
        <dbReference type="ARBA" id="ARBA00009070"/>
    </source>
</evidence>
<evidence type="ECO:0000256" key="3">
    <source>
        <dbReference type="ARBA" id="ARBA00022946"/>
    </source>
</evidence>
<dbReference type="GO" id="GO:0005743">
    <property type="term" value="C:mitochondrial inner membrane"/>
    <property type="evidence" value="ECO:0007669"/>
    <property type="project" value="UniProtKB-ARBA"/>
</dbReference>
<dbReference type="EMBL" id="JANEYG010000035">
    <property type="protein sequence ID" value="KAJ8917129.1"/>
    <property type="molecule type" value="Genomic_DNA"/>
</dbReference>
<keyword evidence="5" id="KW-0496">Mitochondrion</keyword>
<protein>
    <recommendedName>
        <fullName evidence="7">Large ribosomal subunit protein mL46</fullName>
    </recommendedName>
    <alternativeName>
        <fullName evidence="8">39S ribosomal protein L46, mitochondrial</fullName>
    </alternativeName>
</protein>
<evidence type="ECO:0000256" key="8">
    <source>
        <dbReference type="ARBA" id="ARBA00035534"/>
    </source>
</evidence>
<evidence type="ECO:0000256" key="6">
    <source>
        <dbReference type="ARBA" id="ARBA00023274"/>
    </source>
</evidence>
<dbReference type="Pfam" id="PF11788">
    <property type="entry name" value="MRP-L46"/>
    <property type="match status" value="1"/>
</dbReference>
<dbReference type="PANTHER" id="PTHR13124:SF12">
    <property type="entry name" value="LARGE RIBOSOMAL SUBUNIT PROTEIN ML46"/>
    <property type="match status" value="1"/>
</dbReference>
<dbReference type="AlphaFoldDB" id="A0AAV8VSV7"/>
<dbReference type="Pfam" id="PF00293">
    <property type="entry name" value="NUDIX"/>
    <property type="match status" value="1"/>
</dbReference>
<feature type="domain" description="Nudix hydrolase" evidence="9">
    <location>
        <begin position="132"/>
        <end position="271"/>
    </location>
</feature>
<comment type="subcellular location">
    <subcellularLocation>
        <location evidence="1">Mitochondrion</location>
    </subcellularLocation>
</comment>
<dbReference type="Gene3D" id="3.90.79.10">
    <property type="entry name" value="Nucleoside Triphosphate Pyrophosphohydrolase"/>
    <property type="match status" value="1"/>
</dbReference>
<evidence type="ECO:0000256" key="4">
    <source>
        <dbReference type="ARBA" id="ARBA00022980"/>
    </source>
</evidence>
<dbReference type="GO" id="GO:0005762">
    <property type="term" value="C:mitochondrial large ribosomal subunit"/>
    <property type="evidence" value="ECO:0007669"/>
    <property type="project" value="TreeGrafter"/>
</dbReference>
<evidence type="ECO:0000313" key="10">
    <source>
        <dbReference type="EMBL" id="KAJ8917129.1"/>
    </source>
</evidence>
<dbReference type="GO" id="GO:0003735">
    <property type="term" value="F:structural constituent of ribosome"/>
    <property type="evidence" value="ECO:0007669"/>
    <property type="project" value="InterPro"/>
</dbReference>
<evidence type="ECO:0000256" key="5">
    <source>
        <dbReference type="ARBA" id="ARBA00023128"/>
    </source>
</evidence>
<dbReference type="PROSITE" id="PS51462">
    <property type="entry name" value="NUDIX"/>
    <property type="match status" value="1"/>
</dbReference>
<gene>
    <name evidence="10" type="ORF">NQ315_012619</name>
</gene>
<reference evidence="10 11" key="1">
    <citation type="journal article" date="2023" name="Insect Mol. Biol.">
        <title>Genome sequencing provides insights into the evolution of gene families encoding plant cell wall-degrading enzymes in longhorned beetles.</title>
        <authorList>
            <person name="Shin N.R."/>
            <person name="Okamura Y."/>
            <person name="Kirsch R."/>
            <person name="Pauchet Y."/>
        </authorList>
    </citation>
    <scope>NUCLEOTIDE SEQUENCE [LARGE SCALE GENOMIC DNA]</scope>
    <source>
        <strain evidence="10">EAD_L_NR</strain>
    </source>
</reference>
<organism evidence="10 11">
    <name type="scientific">Exocentrus adspersus</name>
    <dbReference type="NCBI Taxonomy" id="1586481"/>
    <lineage>
        <taxon>Eukaryota</taxon>
        <taxon>Metazoa</taxon>
        <taxon>Ecdysozoa</taxon>
        <taxon>Arthropoda</taxon>
        <taxon>Hexapoda</taxon>
        <taxon>Insecta</taxon>
        <taxon>Pterygota</taxon>
        <taxon>Neoptera</taxon>
        <taxon>Endopterygota</taxon>
        <taxon>Coleoptera</taxon>
        <taxon>Polyphaga</taxon>
        <taxon>Cucujiformia</taxon>
        <taxon>Chrysomeloidea</taxon>
        <taxon>Cerambycidae</taxon>
        <taxon>Lamiinae</taxon>
        <taxon>Acanthocinini</taxon>
        <taxon>Exocentrus</taxon>
    </lineage>
</organism>